<accession>A0AAW1WGZ7</accession>
<feature type="region of interest" description="Disordered" evidence="1">
    <location>
        <begin position="1"/>
        <end position="145"/>
    </location>
</feature>
<protein>
    <submittedName>
        <fullName evidence="2">Uncharacterized protein</fullName>
    </submittedName>
</protein>
<keyword evidence="3" id="KW-1185">Reference proteome</keyword>
<dbReference type="EMBL" id="JBEDUW010000006">
    <property type="protein sequence ID" value="KAK9923186.1"/>
    <property type="molecule type" value="Genomic_DNA"/>
</dbReference>
<evidence type="ECO:0000256" key="1">
    <source>
        <dbReference type="SAM" id="MobiDB-lite"/>
    </source>
</evidence>
<proteinExistence type="predicted"/>
<dbReference type="AlphaFoldDB" id="A0AAW1WGZ7"/>
<feature type="compositionally biased region" description="Low complexity" evidence="1">
    <location>
        <begin position="76"/>
        <end position="86"/>
    </location>
</feature>
<name>A0AAW1WGZ7_RUBAR</name>
<feature type="compositionally biased region" description="Basic and acidic residues" evidence="1">
    <location>
        <begin position="129"/>
        <end position="145"/>
    </location>
</feature>
<gene>
    <name evidence="2" type="ORF">M0R45_031618</name>
</gene>
<reference evidence="2 3" key="1">
    <citation type="journal article" date="2023" name="G3 (Bethesda)">
        <title>A chromosome-length genome assembly and annotation of blackberry (Rubus argutus, cv. 'Hillquist').</title>
        <authorList>
            <person name="Bruna T."/>
            <person name="Aryal R."/>
            <person name="Dudchenko O."/>
            <person name="Sargent D.J."/>
            <person name="Mead D."/>
            <person name="Buti M."/>
            <person name="Cavallini A."/>
            <person name="Hytonen T."/>
            <person name="Andres J."/>
            <person name="Pham M."/>
            <person name="Weisz D."/>
            <person name="Mascagni F."/>
            <person name="Usai G."/>
            <person name="Natali L."/>
            <person name="Bassil N."/>
            <person name="Fernandez G.E."/>
            <person name="Lomsadze A."/>
            <person name="Armour M."/>
            <person name="Olukolu B."/>
            <person name="Poorten T."/>
            <person name="Britton C."/>
            <person name="Davik J."/>
            <person name="Ashrafi H."/>
            <person name="Aiden E.L."/>
            <person name="Borodovsky M."/>
            <person name="Worthington M."/>
        </authorList>
    </citation>
    <scope>NUCLEOTIDE SEQUENCE [LARGE SCALE GENOMIC DNA]</scope>
    <source>
        <strain evidence="2">PI 553951</strain>
    </source>
</reference>
<evidence type="ECO:0000313" key="3">
    <source>
        <dbReference type="Proteomes" id="UP001457282"/>
    </source>
</evidence>
<dbReference type="Proteomes" id="UP001457282">
    <property type="component" value="Unassembled WGS sequence"/>
</dbReference>
<sequence length="158" mass="17506">MAEMSLTAKLDGPPSIHTEDPPVKPQTLPITHISLQAEAAPSQPTFCLYPVRVRHRKPGSHSQHDSPKNKGGRLENPNSNRSFNRPRLGRKKTIAGSTLIRPAEIIGPQGSIRPPIPRLDPKPFMPGTKENKGLAKRAQEDRANEFTKMLRRQASAKM</sequence>
<comment type="caution">
    <text evidence="2">The sequence shown here is derived from an EMBL/GenBank/DDBJ whole genome shotgun (WGS) entry which is preliminary data.</text>
</comment>
<organism evidence="2 3">
    <name type="scientific">Rubus argutus</name>
    <name type="common">Southern blackberry</name>
    <dbReference type="NCBI Taxonomy" id="59490"/>
    <lineage>
        <taxon>Eukaryota</taxon>
        <taxon>Viridiplantae</taxon>
        <taxon>Streptophyta</taxon>
        <taxon>Embryophyta</taxon>
        <taxon>Tracheophyta</taxon>
        <taxon>Spermatophyta</taxon>
        <taxon>Magnoliopsida</taxon>
        <taxon>eudicotyledons</taxon>
        <taxon>Gunneridae</taxon>
        <taxon>Pentapetalae</taxon>
        <taxon>rosids</taxon>
        <taxon>fabids</taxon>
        <taxon>Rosales</taxon>
        <taxon>Rosaceae</taxon>
        <taxon>Rosoideae</taxon>
        <taxon>Rosoideae incertae sedis</taxon>
        <taxon>Rubus</taxon>
    </lineage>
</organism>
<evidence type="ECO:0000313" key="2">
    <source>
        <dbReference type="EMBL" id="KAK9923186.1"/>
    </source>
</evidence>